<evidence type="ECO:0000313" key="1">
    <source>
        <dbReference type="EMBL" id="MBI2052384.1"/>
    </source>
</evidence>
<dbReference type="Proteomes" id="UP000786662">
    <property type="component" value="Unassembled WGS sequence"/>
</dbReference>
<gene>
    <name evidence="1" type="ORF">HYT38_01745</name>
</gene>
<dbReference type="EMBL" id="JACOYY010000051">
    <property type="protein sequence ID" value="MBI2052384.1"/>
    <property type="molecule type" value="Genomic_DNA"/>
</dbReference>
<comment type="caution">
    <text evidence="1">The sequence shown here is derived from an EMBL/GenBank/DDBJ whole genome shotgun (WGS) entry which is preliminary data.</text>
</comment>
<accession>A0A9D6HR04</accession>
<sequence>MKKVFAEIGFGNDTFLSTEFEFEKENNNEYRIPKFIKPQKVTGYYFRFWIFKRVFILSTNHGLETVKKNKNKVKILFGVSGTSLE</sequence>
<protein>
    <submittedName>
        <fullName evidence="1">DUF3977 family protein</fullName>
    </submittedName>
</protein>
<dbReference type="Pfam" id="PF13122">
    <property type="entry name" value="DUF3977"/>
    <property type="match status" value="1"/>
</dbReference>
<reference evidence="1" key="1">
    <citation type="submission" date="2020-07" db="EMBL/GenBank/DDBJ databases">
        <title>Huge and variable diversity of episymbiotic CPR bacteria and DPANN archaea in groundwater ecosystems.</title>
        <authorList>
            <person name="He C.Y."/>
            <person name="Keren R."/>
            <person name="Whittaker M."/>
            <person name="Farag I.F."/>
            <person name="Doudna J."/>
            <person name="Cate J.H.D."/>
            <person name="Banfield J.F."/>
        </authorList>
    </citation>
    <scope>NUCLEOTIDE SEQUENCE</scope>
    <source>
        <strain evidence="1">NC_groundwater_191_Ag_S-0.1um_45_8</strain>
    </source>
</reference>
<evidence type="ECO:0000313" key="2">
    <source>
        <dbReference type="Proteomes" id="UP000786662"/>
    </source>
</evidence>
<name>A0A9D6HR04_9BACT</name>
<proteinExistence type="predicted"/>
<dbReference type="InterPro" id="IPR025009">
    <property type="entry name" value="DUF3977"/>
</dbReference>
<organism evidence="1 2">
    <name type="scientific">Candidatus Sungiibacteriota bacterium</name>
    <dbReference type="NCBI Taxonomy" id="2750080"/>
    <lineage>
        <taxon>Bacteria</taxon>
        <taxon>Candidatus Sungiibacteriota</taxon>
    </lineage>
</organism>
<dbReference type="AlphaFoldDB" id="A0A9D6HR04"/>